<reference evidence="4" key="1">
    <citation type="submission" date="2016-10" db="EMBL/GenBank/DDBJ databases">
        <authorList>
            <person name="Varghese N."/>
            <person name="Submissions S."/>
        </authorList>
    </citation>
    <scope>NUCLEOTIDE SEQUENCE [LARGE SCALE GENOMIC DNA]</scope>
    <source>
        <strain evidence="4">CGMCC 4.3530</strain>
    </source>
</reference>
<dbReference type="InterPro" id="IPR005545">
    <property type="entry name" value="YCII"/>
</dbReference>
<evidence type="ECO:0000313" key="4">
    <source>
        <dbReference type="Proteomes" id="UP000199529"/>
    </source>
</evidence>
<comment type="similarity">
    <text evidence="1">Belongs to the YciI family.</text>
</comment>
<dbReference type="AlphaFoldDB" id="A0A1H3NLM1"/>
<sequence length="110" mass="12230">MKFALLYQYDPTKTGPTDGEIDDWLALDKQIRDAGIFVYEAGFHPAEAARMVTVRDDAAATTDGIEHRTGEYLAGLYVIEVADLDAATKWAEQIPTGRYGSVEVRQVVEY</sequence>
<gene>
    <name evidence="3" type="ORF">SAMN05216215_103854</name>
</gene>
<dbReference type="SUPFAM" id="SSF54909">
    <property type="entry name" value="Dimeric alpha+beta barrel"/>
    <property type="match status" value="1"/>
</dbReference>
<dbReference type="EMBL" id="FNOK01000038">
    <property type="protein sequence ID" value="SDY89792.1"/>
    <property type="molecule type" value="Genomic_DNA"/>
</dbReference>
<name>A0A1H3NLM1_9PSEU</name>
<feature type="domain" description="YCII-related" evidence="2">
    <location>
        <begin position="1"/>
        <end position="109"/>
    </location>
</feature>
<dbReference type="Pfam" id="PF03795">
    <property type="entry name" value="YCII"/>
    <property type="match status" value="1"/>
</dbReference>
<keyword evidence="4" id="KW-1185">Reference proteome</keyword>
<dbReference type="Gene3D" id="3.30.70.1060">
    <property type="entry name" value="Dimeric alpha+beta barrel"/>
    <property type="match status" value="1"/>
</dbReference>
<dbReference type="PANTHER" id="PTHR35174">
    <property type="entry name" value="BLL7171 PROTEIN-RELATED"/>
    <property type="match status" value="1"/>
</dbReference>
<dbReference type="PANTHER" id="PTHR35174:SF3">
    <property type="entry name" value="BLL7171 PROTEIN"/>
    <property type="match status" value="1"/>
</dbReference>
<evidence type="ECO:0000259" key="2">
    <source>
        <dbReference type="Pfam" id="PF03795"/>
    </source>
</evidence>
<accession>A0A1H3NLM1</accession>
<proteinExistence type="inferred from homology"/>
<dbReference type="Proteomes" id="UP000199529">
    <property type="component" value="Unassembled WGS sequence"/>
</dbReference>
<evidence type="ECO:0000313" key="3">
    <source>
        <dbReference type="EMBL" id="SDY89792.1"/>
    </source>
</evidence>
<dbReference type="InterPro" id="IPR011008">
    <property type="entry name" value="Dimeric_a/b-barrel"/>
</dbReference>
<evidence type="ECO:0000256" key="1">
    <source>
        <dbReference type="ARBA" id="ARBA00007689"/>
    </source>
</evidence>
<dbReference type="STRING" id="418495.SAMN05216215_103854"/>
<protein>
    <submittedName>
        <fullName evidence="3">Uncharacterized conserved protein</fullName>
    </submittedName>
</protein>
<dbReference type="RefSeq" id="WP_177226782.1">
    <property type="nucleotide sequence ID" value="NZ_FNOK01000038.1"/>
</dbReference>
<organism evidence="3 4">
    <name type="scientific">Saccharopolyspora shandongensis</name>
    <dbReference type="NCBI Taxonomy" id="418495"/>
    <lineage>
        <taxon>Bacteria</taxon>
        <taxon>Bacillati</taxon>
        <taxon>Actinomycetota</taxon>
        <taxon>Actinomycetes</taxon>
        <taxon>Pseudonocardiales</taxon>
        <taxon>Pseudonocardiaceae</taxon>
        <taxon>Saccharopolyspora</taxon>
    </lineage>
</organism>